<accession>K3WIH9</accession>
<evidence type="ECO:0000313" key="2">
    <source>
        <dbReference type="Proteomes" id="UP000019132"/>
    </source>
</evidence>
<name>K3WIH9_GLOUD</name>
<reference evidence="2" key="2">
    <citation type="submission" date="2010-04" db="EMBL/GenBank/DDBJ databases">
        <authorList>
            <person name="Buell R."/>
            <person name="Hamilton J."/>
            <person name="Hostetler J."/>
        </authorList>
    </citation>
    <scope>NUCLEOTIDE SEQUENCE [LARGE SCALE GENOMIC DNA]</scope>
    <source>
        <strain evidence="2">DAOM:BR144</strain>
    </source>
</reference>
<dbReference type="HOGENOM" id="CLU_2364296_0_0_1"/>
<reference evidence="1" key="3">
    <citation type="submission" date="2015-02" db="UniProtKB">
        <authorList>
            <consortium name="EnsemblProtists"/>
        </authorList>
    </citation>
    <scope>IDENTIFICATION</scope>
    <source>
        <strain evidence="1">DAOM BR144</strain>
    </source>
</reference>
<proteinExistence type="predicted"/>
<reference evidence="2" key="1">
    <citation type="journal article" date="2010" name="Genome Biol.">
        <title>Genome sequence of the necrotrophic plant pathogen Pythium ultimum reveals original pathogenicity mechanisms and effector repertoire.</title>
        <authorList>
            <person name="Levesque C.A."/>
            <person name="Brouwer H."/>
            <person name="Cano L."/>
            <person name="Hamilton J.P."/>
            <person name="Holt C."/>
            <person name="Huitema E."/>
            <person name="Raffaele S."/>
            <person name="Robideau G.P."/>
            <person name="Thines M."/>
            <person name="Win J."/>
            <person name="Zerillo M.M."/>
            <person name="Beakes G.W."/>
            <person name="Boore J.L."/>
            <person name="Busam D."/>
            <person name="Dumas B."/>
            <person name="Ferriera S."/>
            <person name="Fuerstenberg S.I."/>
            <person name="Gachon C.M."/>
            <person name="Gaulin E."/>
            <person name="Govers F."/>
            <person name="Grenville-Briggs L."/>
            <person name="Horner N."/>
            <person name="Hostetler J."/>
            <person name="Jiang R.H."/>
            <person name="Johnson J."/>
            <person name="Krajaejun T."/>
            <person name="Lin H."/>
            <person name="Meijer H.J."/>
            <person name="Moore B."/>
            <person name="Morris P."/>
            <person name="Phuntmart V."/>
            <person name="Puiu D."/>
            <person name="Shetty J."/>
            <person name="Stajich J.E."/>
            <person name="Tripathy S."/>
            <person name="Wawra S."/>
            <person name="van West P."/>
            <person name="Whitty B.R."/>
            <person name="Coutinho P.M."/>
            <person name="Henrissat B."/>
            <person name="Martin F."/>
            <person name="Thomas P.D."/>
            <person name="Tyler B.M."/>
            <person name="De Vries R.P."/>
            <person name="Kamoun S."/>
            <person name="Yandell M."/>
            <person name="Tisserat N."/>
            <person name="Buell C.R."/>
        </authorList>
    </citation>
    <scope>NUCLEOTIDE SEQUENCE</scope>
    <source>
        <strain evidence="2">DAOM:BR144</strain>
    </source>
</reference>
<dbReference type="Proteomes" id="UP000019132">
    <property type="component" value="Unassembled WGS sequence"/>
</dbReference>
<dbReference type="EnsemblProtists" id="PYU1_T004771">
    <property type="protein sequence ID" value="PYU1_T004771"/>
    <property type="gene ID" value="PYU1_G004760"/>
</dbReference>
<dbReference type="VEuPathDB" id="FungiDB:PYU1_G004760"/>
<sequence length="96" mass="10848">MMIRPSLRTLLCFKQWNSSRWGSSVVLAMTCGTASRPFQFLAEPETAREQVAAASSRVRATNRQCVNTTADHENQHKREPQTAFFSSFTHRLVACT</sequence>
<evidence type="ECO:0000313" key="1">
    <source>
        <dbReference type="EnsemblProtists" id="PYU1_T004771"/>
    </source>
</evidence>
<keyword evidence="2" id="KW-1185">Reference proteome</keyword>
<dbReference type="EMBL" id="GL376631">
    <property type="status" value="NOT_ANNOTATED_CDS"/>
    <property type="molecule type" value="Genomic_DNA"/>
</dbReference>
<protein>
    <submittedName>
        <fullName evidence="1">Uncharacterized protein</fullName>
    </submittedName>
</protein>
<organism evidence="1 2">
    <name type="scientific">Globisporangium ultimum (strain ATCC 200006 / CBS 805.95 / DAOM BR144)</name>
    <name type="common">Pythium ultimum</name>
    <dbReference type="NCBI Taxonomy" id="431595"/>
    <lineage>
        <taxon>Eukaryota</taxon>
        <taxon>Sar</taxon>
        <taxon>Stramenopiles</taxon>
        <taxon>Oomycota</taxon>
        <taxon>Peronosporomycetes</taxon>
        <taxon>Pythiales</taxon>
        <taxon>Pythiaceae</taxon>
        <taxon>Globisporangium</taxon>
    </lineage>
</organism>
<dbReference type="InParanoid" id="K3WIH9"/>
<dbReference type="AlphaFoldDB" id="K3WIH9"/>